<evidence type="ECO:0000313" key="15">
    <source>
        <dbReference type="EMBL" id="AOT69115.1"/>
    </source>
</evidence>
<dbReference type="EMBL" id="CP017269">
    <property type="protein sequence ID" value="AOT69115.1"/>
    <property type="molecule type" value="Genomic_DNA"/>
</dbReference>
<evidence type="ECO:0000256" key="5">
    <source>
        <dbReference type="ARBA" id="ARBA00022475"/>
    </source>
</evidence>
<feature type="transmembrane region" description="Helical" evidence="14">
    <location>
        <begin position="67"/>
        <end position="85"/>
    </location>
</feature>
<dbReference type="InterPro" id="IPR018024">
    <property type="entry name" value="CbiM"/>
</dbReference>
<keyword evidence="7 14" id="KW-0812">Transmembrane</keyword>
<comment type="subunit">
    <text evidence="14">Forms an energy-coupling factor (ECF) transporter complex composed of an ATP-binding protein (A component, CbiO), a transmembrane protein (T component, CbiQ) and 2 possible substrate-capture proteins (S components, CbiM and CbiN) of unknown stoichimetry.</text>
</comment>
<evidence type="ECO:0000256" key="7">
    <source>
        <dbReference type="ARBA" id="ARBA00022692"/>
    </source>
</evidence>
<reference evidence="15 16" key="1">
    <citation type="submission" date="2016-09" db="EMBL/GenBank/DDBJ databases">
        <title>Genomic analysis reveals versatility of anaerobic energy metabolism of Geosporobacter ferrireducens IRF9 of phylum Firmicutes.</title>
        <authorList>
            <person name="Kim S.-J."/>
        </authorList>
    </citation>
    <scope>NUCLEOTIDE SEQUENCE [LARGE SCALE GENOMIC DNA]</scope>
    <source>
        <strain evidence="15 16">IRF9</strain>
    </source>
</reference>
<evidence type="ECO:0000256" key="14">
    <source>
        <dbReference type="HAMAP-Rule" id="MF_01462"/>
    </source>
</evidence>
<feature type="transmembrane region" description="Helical" evidence="14">
    <location>
        <begin position="135"/>
        <end position="154"/>
    </location>
</feature>
<dbReference type="GO" id="GO:0009236">
    <property type="term" value="P:cobalamin biosynthetic process"/>
    <property type="evidence" value="ECO:0007669"/>
    <property type="project" value="UniProtKB-UniRule"/>
</dbReference>
<feature type="transmembrane region" description="Helical" evidence="14">
    <location>
        <begin position="37"/>
        <end position="55"/>
    </location>
</feature>
<evidence type="ECO:0000256" key="2">
    <source>
        <dbReference type="ARBA" id="ARBA00004953"/>
    </source>
</evidence>
<evidence type="ECO:0000256" key="4">
    <source>
        <dbReference type="ARBA" id="ARBA00022448"/>
    </source>
</evidence>
<keyword evidence="16" id="KW-1185">Reference proteome</keyword>
<keyword evidence="11 14" id="KW-0472">Membrane</keyword>
<keyword evidence="3 14" id="KW-0171">Cobalt transport</keyword>
<evidence type="ECO:0000256" key="3">
    <source>
        <dbReference type="ARBA" id="ARBA00022426"/>
    </source>
</evidence>
<comment type="subcellular location">
    <subcellularLocation>
        <location evidence="1">Cell inner membrane</location>
        <topology evidence="1">Multi-pass membrane protein</topology>
    </subcellularLocation>
    <subcellularLocation>
        <location evidence="14">Cell membrane</location>
        <topology evidence="14">Multi-pass membrane protein</topology>
    </subcellularLocation>
</comment>
<evidence type="ECO:0000256" key="8">
    <source>
        <dbReference type="ARBA" id="ARBA00022729"/>
    </source>
</evidence>
<dbReference type="Proteomes" id="UP000095743">
    <property type="component" value="Chromosome"/>
</dbReference>
<evidence type="ECO:0000256" key="11">
    <source>
        <dbReference type="ARBA" id="ARBA00023136"/>
    </source>
</evidence>
<comment type="function">
    <text evidence="14">Part of the energy-coupling factor (ECF) transporter complex CbiMNOQ involved in cobalt import.</text>
</comment>
<dbReference type="GO" id="GO:0015087">
    <property type="term" value="F:cobalt ion transmembrane transporter activity"/>
    <property type="evidence" value="ECO:0007669"/>
    <property type="project" value="UniProtKB-UniRule"/>
</dbReference>
<evidence type="ECO:0000256" key="6">
    <source>
        <dbReference type="ARBA" id="ARBA00022573"/>
    </source>
</evidence>
<comment type="similarity">
    <text evidence="13 14">Belongs to the CbiM family.</text>
</comment>
<proteinExistence type="inferred from homology"/>
<dbReference type="GO" id="GO:0043190">
    <property type="term" value="C:ATP-binding cassette (ABC) transporter complex"/>
    <property type="evidence" value="ECO:0007669"/>
    <property type="project" value="InterPro"/>
</dbReference>
<keyword evidence="9 14" id="KW-1133">Transmembrane helix</keyword>
<dbReference type="NCBIfam" id="TIGR00123">
    <property type="entry name" value="cbiM"/>
    <property type="match status" value="1"/>
</dbReference>
<feature type="transmembrane region" description="Helical" evidence="14">
    <location>
        <begin position="105"/>
        <end position="128"/>
    </location>
</feature>
<sequence length="249" mass="26602">MHFKKYIRYTSVFAFIAVLFSTQKVYAMHIMEGFLPPMWAALWLVVSLPFIWMGIQSIKRITNESANMKMLLGLCGAFAFVLSSLKLPSVTGSCSHPTGVGLSAILFGPAATSILALIVLLFQAILLAHGGLTTLGANVFSMGIAGPITSYLLFRTLNKAGTSKAISVFAAAACGNLVTYIVTSIQLGLAFPGEVGMIAAIGKFMGIFALTQVPLAISEGLLTVVIYNLLTSHHEKELNQLTLIKGEKV</sequence>
<keyword evidence="5 14" id="KW-1003">Cell membrane</keyword>
<feature type="transmembrane region" description="Helical" evidence="14">
    <location>
        <begin position="166"/>
        <end position="192"/>
    </location>
</feature>
<dbReference type="FunFam" id="1.10.1760.20:FF:000001">
    <property type="entry name" value="Cobalt transport protein CbiM"/>
    <property type="match status" value="1"/>
</dbReference>
<feature type="transmembrane region" description="Helical" evidence="14">
    <location>
        <begin position="204"/>
        <end position="230"/>
    </location>
</feature>
<keyword evidence="10 14" id="KW-0406">Ion transport</keyword>
<keyword evidence="8" id="KW-0732">Signal</keyword>
<accession>A0A1D8GDY4</accession>
<evidence type="ECO:0000256" key="1">
    <source>
        <dbReference type="ARBA" id="ARBA00004429"/>
    </source>
</evidence>
<dbReference type="HAMAP" id="MF_01462">
    <property type="entry name" value="CbiM"/>
    <property type="match status" value="1"/>
</dbReference>
<evidence type="ECO:0000256" key="10">
    <source>
        <dbReference type="ARBA" id="ARBA00023065"/>
    </source>
</evidence>
<dbReference type="PANTHER" id="PTHR43627">
    <property type="match status" value="1"/>
</dbReference>
<evidence type="ECO:0000256" key="12">
    <source>
        <dbReference type="ARBA" id="ARBA00023285"/>
    </source>
</evidence>
<keyword evidence="6 14" id="KW-0169">Cobalamin biosynthesis</keyword>
<dbReference type="InterPro" id="IPR002751">
    <property type="entry name" value="CbiM/NikMN"/>
</dbReference>
<dbReference type="RefSeq" id="WP_069974681.1">
    <property type="nucleotide sequence ID" value="NZ_CP017269.1"/>
</dbReference>
<keyword evidence="4 14" id="KW-0813">Transport</keyword>
<protein>
    <recommendedName>
        <fullName evidence="14">Cobalt transport protein CbiM</fullName>
    </recommendedName>
    <alternativeName>
        <fullName evidence="14">Energy-coupling factor transporter probable substrate-capture protein CbiM</fullName>
        <shortName evidence="14">ECF transporter S component CbiM</shortName>
    </alternativeName>
</protein>
<name>A0A1D8GDY4_9FIRM</name>
<keyword evidence="12 14" id="KW-0170">Cobalt</keyword>
<dbReference type="Gene3D" id="1.10.1760.20">
    <property type="match status" value="1"/>
</dbReference>
<dbReference type="NCBIfam" id="NF006184">
    <property type="entry name" value="PRK08319.1"/>
    <property type="match status" value="1"/>
</dbReference>
<dbReference type="PANTHER" id="PTHR43627:SF1">
    <property type="entry name" value="COBALT TRANSPORT PROTEIN CBIM"/>
    <property type="match status" value="1"/>
</dbReference>
<dbReference type="Pfam" id="PF01891">
    <property type="entry name" value="CbiM"/>
    <property type="match status" value="1"/>
</dbReference>
<evidence type="ECO:0000256" key="9">
    <source>
        <dbReference type="ARBA" id="ARBA00022989"/>
    </source>
</evidence>
<evidence type="ECO:0000256" key="13">
    <source>
        <dbReference type="ARBA" id="ARBA00060918"/>
    </source>
</evidence>
<dbReference type="AlphaFoldDB" id="A0A1D8GDY4"/>
<comment type="pathway">
    <text evidence="2 14">Cofactor biosynthesis; adenosylcobalamin biosynthesis.</text>
</comment>
<gene>
    <name evidence="14" type="primary">cbiM</name>
    <name evidence="15" type="ORF">Gferi_05810</name>
</gene>
<organism evidence="15 16">
    <name type="scientific">Geosporobacter ferrireducens</name>
    <dbReference type="NCBI Taxonomy" id="1424294"/>
    <lineage>
        <taxon>Bacteria</taxon>
        <taxon>Bacillati</taxon>
        <taxon>Bacillota</taxon>
        <taxon>Clostridia</taxon>
        <taxon>Peptostreptococcales</taxon>
        <taxon>Thermotaleaceae</taxon>
        <taxon>Geosporobacter</taxon>
    </lineage>
</organism>
<dbReference type="KEGG" id="gfe:Gferi_05810"/>
<dbReference type="UniPathway" id="UPA00148"/>
<evidence type="ECO:0000313" key="16">
    <source>
        <dbReference type="Proteomes" id="UP000095743"/>
    </source>
</evidence>
<dbReference type="OrthoDB" id="9809846at2"/>
<dbReference type="STRING" id="1424294.Gferi_05810"/>